<gene>
    <name evidence="5" type="ORF">EAG_11770</name>
</gene>
<dbReference type="InterPro" id="IPR026060">
    <property type="entry name" value="AMY1"/>
</dbReference>
<evidence type="ECO:0000256" key="2">
    <source>
        <dbReference type="ARBA" id="ARBA00009389"/>
    </source>
</evidence>
<keyword evidence="6" id="KW-1185">Reference proteome</keyword>
<dbReference type="Proteomes" id="UP000000311">
    <property type="component" value="Unassembled WGS sequence"/>
</dbReference>
<dbReference type="GO" id="GO:0005634">
    <property type="term" value="C:nucleus"/>
    <property type="evidence" value="ECO:0007669"/>
    <property type="project" value="UniProtKB-SubCell"/>
</dbReference>
<dbReference type="InParanoid" id="E2ARQ9"/>
<dbReference type="EMBL" id="GL442166">
    <property type="protein sequence ID" value="EFN63867.1"/>
    <property type="molecule type" value="Genomic_DNA"/>
</dbReference>
<keyword evidence="4" id="KW-0175">Coiled coil</keyword>
<protein>
    <submittedName>
        <fullName evidence="5">c-Myc-binding protein</fullName>
    </submittedName>
</protein>
<evidence type="ECO:0000313" key="6">
    <source>
        <dbReference type="Proteomes" id="UP000000311"/>
    </source>
</evidence>
<dbReference type="AlphaFoldDB" id="E2ARQ9"/>
<organism evidence="6">
    <name type="scientific">Camponotus floridanus</name>
    <name type="common">Florida carpenter ant</name>
    <dbReference type="NCBI Taxonomy" id="104421"/>
    <lineage>
        <taxon>Eukaryota</taxon>
        <taxon>Metazoa</taxon>
        <taxon>Ecdysozoa</taxon>
        <taxon>Arthropoda</taxon>
        <taxon>Hexapoda</taxon>
        <taxon>Insecta</taxon>
        <taxon>Pterygota</taxon>
        <taxon>Neoptera</taxon>
        <taxon>Endopterygota</taxon>
        <taxon>Hymenoptera</taxon>
        <taxon>Apocrita</taxon>
        <taxon>Aculeata</taxon>
        <taxon>Formicoidea</taxon>
        <taxon>Formicidae</taxon>
        <taxon>Formicinae</taxon>
        <taxon>Camponotus</taxon>
    </lineage>
</organism>
<evidence type="ECO:0000313" key="5">
    <source>
        <dbReference type="EMBL" id="EFN63867.1"/>
    </source>
</evidence>
<dbReference type="Gene3D" id="6.10.250.1060">
    <property type="match status" value="1"/>
</dbReference>
<dbReference type="PANTHER" id="PTHR13168:SF0">
    <property type="entry name" value="C-MYC-BINDING PROTEIN"/>
    <property type="match status" value="1"/>
</dbReference>
<feature type="coiled-coil region" evidence="4">
    <location>
        <begin position="32"/>
        <end position="73"/>
    </location>
</feature>
<evidence type="ECO:0000256" key="1">
    <source>
        <dbReference type="ARBA" id="ARBA00004123"/>
    </source>
</evidence>
<reference evidence="5 6" key="1">
    <citation type="journal article" date="2010" name="Science">
        <title>Genomic comparison of the ants Camponotus floridanus and Harpegnathos saltator.</title>
        <authorList>
            <person name="Bonasio R."/>
            <person name="Zhang G."/>
            <person name="Ye C."/>
            <person name="Mutti N.S."/>
            <person name="Fang X."/>
            <person name="Qin N."/>
            <person name="Donahue G."/>
            <person name="Yang P."/>
            <person name="Li Q."/>
            <person name="Li C."/>
            <person name="Zhang P."/>
            <person name="Huang Z."/>
            <person name="Berger S.L."/>
            <person name="Reinberg D."/>
            <person name="Wang J."/>
            <person name="Liebig J."/>
        </authorList>
    </citation>
    <scope>NUCLEOTIDE SEQUENCE [LARGE SCALE GENOMIC DNA]</scope>
    <source>
        <strain evidence="6">C129</strain>
    </source>
</reference>
<dbReference type="STRING" id="104421.E2ARQ9"/>
<sequence length="73" mass="8328">MDALTKILVSLYEETEKPPDALDYIHKNLGGIVDNTSEVENLKKELEESKAKIAELKSKLMKYEQTKDEVMAE</sequence>
<keyword evidence="3" id="KW-0539">Nucleus</keyword>
<accession>E2ARQ9</accession>
<dbReference type="OMA" id="YKPIDSK"/>
<dbReference type="PANTHER" id="PTHR13168">
    <property type="entry name" value="ASSOCIATE OF C-MYC AMY-1"/>
    <property type="match status" value="1"/>
</dbReference>
<evidence type="ECO:0000256" key="4">
    <source>
        <dbReference type="SAM" id="Coils"/>
    </source>
</evidence>
<dbReference type="GO" id="GO:0003713">
    <property type="term" value="F:transcription coactivator activity"/>
    <property type="evidence" value="ECO:0007669"/>
    <property type="project" value="InterPro"/>
</dbReference>
<comment type="similarity">
    <text evidence="2">Belongs to the AMY1 family.</text>
</comment>
<evidence type="ECO:0000256" key="3">
    <source>
        <dbReference type="ARBA" id="ARBA00023242"/>
    </source>
</evidence>
<proteinExistence type="inferred from homology"/>
<name>E2ARQ9_CAMFO</name>
<comment type="subcellular location">
    <subcellularLocation>
        <location evidence="1">Nucleus</location>
    </subcellularLocation>
</comment>